<keyword evidence="2" id="KW-1185">Reference proteome</keyword>
<dbReference type="AlphaFoldDB" id="A0A0R2I863"/>
<dbReference type="EMBL" id="JQBW01000010">
    <property type="protein sequence ID" value="KRN58524.1"/>
    <property type="molecule type" value="Genomic_DNA"/>
</dbReference>
<gene>
    <name evidence="1" type="ORF">IV45_GL000974</name>
</gene>
<dbReference type="PATRIC" id="fig|396268.3.peg.986"/>
<evidence type="ECO:0000313" key="1">
    <source>
        <dbReference type="EMBL" id="KRN58524.1"/>
    </source>
</evidence>
<dbReference type="STRING" id="396268.IV45_GL000974"/>
<accession>A0A0R2I863</accession>
<dbReference type="Proteomes" id="UP000050934">
    <property type="component" value="Unassembled WGS sequence"/>
</dbReference>
<dbReference type="RefSeq" id="WP_057742035.1">
    <property type="nucleotide sequence ID" value="NZ_JQBW01000010.1"/>
</dbReference>
<protein>
    <submittedName>
        <fullName evidence="1">Uncharacterized protein</fullName>
    </submittedName>
</protein>
<proteinExistence type="predicted"/>
<reference evidence="1 2" key="1">
    <citation type="journal article" date="2015" name="Genome Announc.">
        <title>Expanding the biotechnology potential of lactobacilli through comparative genomics of 213 strains and associated genera.</title>
        <authorList>
            <person name="Sun Z."/>
            <person name="Harris H.M."/>
            <person name="McCann A."/>
            <person name="Guo C."/>
            <person name="Argimon S."/>
            <person name="Zhang W."/>
            <person name="Yang X."/>
            <person name="Jeffery I.B."/>
            <person name="Cooney J.C."/>
            <person name="Kagawa T.F."/>
            <person name="Liu W."/>
            <person name="Song Y."/>
            <person name="Salvetti E."/>
            <person name="Wrobel A."/>
            <person name="Rasinkangas P."/>
            <person name="Parkhill J."/>
            <person name="Rea M.C."/>
            <person name="O'Sullivan O."/>
            <person name="Ritari J."/>
            <person name="Douillard F.P."/>
            <person name="Paul Ross R."/>
            <person name="Yang R."/>
            <person name="Briner A.E."/>
            <person name="Felis G.E."/>
            <person name="de Vos W.M."/>
            <person name="Barrangou R."/>
            <person name="Klaenhammer T.R."/>
            <person name="Caufield P.W."/>
            <person name="Cui Y."/>
            <person name="Zhang H."/>
            <person name="O'Toole P.W."/>
        </authorList>
    </citation>
    <scope>NUCLEOTIDE SEQUENCE [LARGE SCALE GENOMIC DNA]</scope>
    <source>
        <strain evidence="1 2">DSM 17896</strain>
    </source>
</reference>
<organism evidence="1 2">
    <name type="scientific">Limosilactobacillus secaliphilus</name>
    <dbReference type="NCBI Taxonomy" id="396268"/>
    <lineage>
        <taxon>Bacteria</taxon>
        <taxon>Bacillati</taxon>
        <taxon>Bacillota</taxon>
        <taxon>Bacilli</taxon>
        <taxon>Lactobacillales</taxon>
        <taxon>Lactobacillaceae</taxon>
        <taxon>Limosilactobacillus</taxon>
    </lineage>
</organism>
<sequence length="129" mass="15198">MDFAEYLPYFKKMINRRIKWTTRRPEDGLIRAGYPLYDPQMIQFAHDYKVSSCFDRHYRRTLRMHGIKPKLNHATVGDVILTDDPTVTQAMISLIIDEEDMQQGMWAQAMQEGYFYRLLKNLTASMVAA</sequence>
<comment type="caution">
    <text evidence="1">The sequence shown here is derived from an EMBL/GenBank/DDBJ whole genome shotgun (WGS) entry which is preliminary data.</text>
</comment>
<name>A0A0R2I863_9LACO</name>
<dbReference type="OrthoDB" id="2322778at2"/>
<evidence type="ECO:0000313" key="2">
    <source>
        <dbReference type="Proteomes" id="UP000050934"/>
    </source>
</evidence>